<dbReference type="InParanoid" id="A0A067M6K8"/>
<dbReference type="PANTHER" id="PTHR22997">
    <property type="entry name" value="PIH1 DOMAIN-CONTAINING PROTEIN 1"/>
    <property type="match status" value="1"/>
</dbReference>
<reference evidence="5" key="1">
    <citation type="journal article" date="2014" name="Proc. Natl. Acad. Sci. U.S.A.">
        <title>Extensive sampling of basidiomycete genomes demonstrates inadequacy of the white-rot/brown-rot paradigm for wood decay fungi.</title>
        <authorList>
            <person name="Riley R."/>
            <person name="Salamov A.A."/>
            <person name="Brown D.W."/>
            <person name="Nagy L.G."/>
            <person name="Floudas D."/>
            <person name="Held B.W."/>
            <person name="Levasseur A."/>
            <person name="Lombard V."/>
            <person name="Morin E."/>
            <person name="Otillar R."/>
            <person name="Lindquist E.A."/>
            <person name="Sun H."/>
            <person name="LaButti K.M."/>
            <person name="Schmutz J."/>
            <person name="Jabbour D."/>
            <person name="Luo H."/>
            <person name="Baker S.E."/>
            <person name="Pisabarro A.G."/>
            <person name="Walton J.D."/>
            <person name="Blanchette R.A."/>
            <person name="Henrissat B."/>
            <person name="Martin F."/>
            <person name="Cullen D."/>
            <person name="Hibbett D.S."/>
            <person name="Grigoriev I.V."/>
        </authorList>
    </citation>
    <scope>NUCLEOTIDE SEQUENCE [LARGE SCALE GENOMIC DNA]</scope>
    <source>
        <strain evidence="5">FD-172 SS1</strain>
    </source>
</reference>
<dbReference type="InterPro" id="IPR050734">
    <property type="entry name" value="PIH1/Kintoun_subfamily"/>
</dbReference>
<gene>
    <name evidence="4" type="ORF">BOTBODRAFT_461925</name>
</gene>
<dbReference type="EMBL" id="KL198060">
    <property type="protein sequence ID" value="KDQ11204.1"/>
    <property type="molecule type" value="Genomic_DNA"/>
</dbReference>
<organism evidence="4 5">
    <name type="scientific">Botryobasidium botryosum (strain FD-172 SS1)</name>
    <dbReference type="NCBI Taxonomy" id="930990"/>
    <lineage>
        <taxon>Eukaryota</taxon>
        <taxon>Fungi</taxon>
        <taxon>Dikarya</taxon>
        <taxon>Basidiomycota</taxon>
        <taxon>Agaricomycotina</taxon>
        <taxon>Agaricomycetes</taxon>
        <taxon>Cantharellales</taxon>
        <taxon>Botryobasidiaceae</taxon>
        <taxon>Botryobasidium</taxon>
    </lineage>
</organism>
<dbReference type="GO" id="GO:0000492">
    <property type="term" value="P:box C/D snoRNP assembly"/>
    <property type="evidence" value="ECO:0007669"/>
    <property type="project" value="TreeGrafter"/>
</dbReference>
<sequence>MSGEDESAYFVPVVVSDGREILDRAGKRSLVFDTVFHPSINDRGSKDADYRTFITEIALERIEEKSGLVLGREISTPNISSKGPLTPRTVLVPYFPSNDTQSSITGKPLVEEIDSKPAVTTTAEQTPQWRRDSPGEKGVKGRIIVEVPKLTRTLHSQSTLDIEPNRIILHIPGVYALDIPLDNSGGDHEIDVNEARAQWIVEDKKLVVTW</sequence>
<dbReference type="GO" id="GO:0006364">
    <property type="term" value="P:rRNA processing"/>
    <property type="evidence" value="ECO:0007669"/>
    <property type="project" value="TreeGrafter"/>
</dbReference>
<comment type="similarity">
    <text evidence="1">Belongs to the PIH1 family.</text>
</comment>
<dbReference type="GO" id="GO:0097255">
    <property type="term" value="C:R2TP complex"/>
    <property type="evidence" value="ECO:0007669"/>
    <property type="project" value="TreeGrafter"/>
</dbReference>
<dbReference type="GO" id="GO:1990904">
    <property type="term" value="C:ribonucleoprotein complex"/>
    <property type="evidence" value="ECO:0007669"/>
    <property type="project" value="TreeGrafter"/>
</dbReference>
<dbReference type="STRING" id="930990.A0A067M6K8"/>
<feature type="region of interest" description="Disordered" evidence="2">
    <location>
        <begin position="118"/>
        <end position="137"/>
    </location>
</feature>
<evidence type="ECO:0000256" key="2">
    <source>
        <dbReference type="SAM" id="MobiDB-lite"/>
    </source>
</evidence>
<evidence type="ECO:0000259" key="3">
    <source>
        <dbReference type="Pfam" id="PF08190"/>
    </source>
</evidence>
<dbReference type="Proteomes" id="UP000027195">
    <property type="component" value="Unassembled WGS sequence"/>
</dbReference>
<dbReference type="PANTHER" id="PTHR22997:SF0">
    <property type="entry name" value="PIH1 DOMAIN-CONTAINING PROTEIN 1"/>
    <property type="match status" value="1"/>
</dbReference>
<accession>A0A067M6K8</accession>
<dbReference type="HOGENOM" id="CLU_050239_0_0_1"/>
<dbReference type="Pfam" id="PF08190">
    <property type="entry name" value="PIH1"/>
    <property type="match status" value="1"/>
</dbReference>
<name>A0A067M6K8_BOTB1</name>
<dbReference type="AlphaFoldDB" id="A0A067M6K8"/>
<keyword evidence="5" id="KW-1185">Reference proteome</keyword>
<feature type="compositionally biased region" description="Polar residues" evidence="2">
    <location>
        <begin position="118"/>
        <end position="128"/>
    </location>
</feature>
<protein>
    <recommendedName>
        <fullName evidence="3">PIH1 N-terminal domain-containing protein</fullName>
    </recommendedName>
</protein>
<dbReference type="OrthoDB" id="5135119at2759"/>
<evidence type="ECO:0000313" key="4">
    <source>
        <dbReference type="EMBL" id="KDQ11204.1"/>
    </source>
</evidence>
<dbReference type="InterPro" id="IPR012981">
    <property type="entry name" value="PIH1_N"/>
</dbReference>
<feature type="domain" description="PIH1 N-terminal" evidence="3">
    <location>
        <begin position="3"/>
        <end position="90"/>
    </location>
</feature>
<dbReference type="GO" id="GO:0005737">
    <property type="term" value="C:cytoplasm"/>
    <property type="evidence" value="ECO:0007669"/>
    <property type="project" value="TreeGrafter"/>
</dbReference>
<proteinExistence type="inferred from homology"/>
<evidence type="ECO:0000313" key="5">
    <source>
        <dbReference type="Proteomes" id="UP000027195"/>
    </source>
</evidence>
<evidence type="ECO:0000256" key="1">
    <source>
        <dbReference type="ARBA" id="ARBA00008511"/>
    </source>
</evidence>